<dbReference type="Pfam" id="PF00487">
    <property type="entry name" value="FA_desaturase"/>
    <property type="match status" value="1"/>
</dbReference>
<reference evidence="3 4" key="1">
    <citation type="submission" date="2017-04" db="EMBL/GenBank/DDBJ databases">
        <authorList>
            <person name="Afonso C.L."/>
            <person name="Miller P.J."/>
            <person name="Scott M.A."/>
            <person name="Spackman E."/>
            <person name="Goraichik I."/>
            <person name="Dimitrov K.M."/>
            <person name="Suarez D.L."/>
            <person name="Swayne D.E."/>
        </authorList>
    </citation>
    <scope>NUCLEOTIDE SEQUENCE [LARGE SCALE GENOMIC DNA]</scope>
    <source>
        <strain evidence="3 4">USBA 355</strain>
    </source>
</reference>
<keyword evidence="1" id="KW-1133">Transmembrane helix</keyword>
<evidence type="ECO:0000313" key="3">
    <source>
        <dbReference type="EMBL" id="SMF05050.1"/>
    </source>
</evidence>
<dbReference type="AlphaFoldDB" id="A0A1Y6BJZ2"/>
<name>A0A1Y6BJZ2_9PROT</name>
<dbReference type="GO" id="GO:0006629">
    <property type="term" value="P:lipid metabolic process"/>
    <property type="evidence" value="ECO:0007669"/>
    <property type="project" value="InterPro"/>
</dbReference>
<keyword evidence="1" id="KW-0472">Membrane</keyword>
<gene>
    <name evidence="3" type="ORF">SAMN05428998_103243</name>
</gene>
<evidence type="ECO:0000256" key="1">
    <source>
        <dbReference type="SAM" id="Phobius"/>
    </source>
</evidence>
<feature type="domain" description="Fatty acid desaturase" evidence="2">
    <location>
        <begin position="54"/>
        <end position="302"/>
    </location>
</feature>
<sequence length="335" mass="37871">MPRSSLLEDRGKAAGAAGGIDRRYFVADLAAYYRDYLIPLAVFVASFAWCATADWPLVVVPLVLASFSVHRAGAFVHEITHRYSDPRMQGFIRLWNLTIGAVIQLPAPRFFKPHLVHHARGTFGTKADPQYLELRHDPGFMIFVLFVGPFLMPLLNFALMVTASLGVDAEARLERFLQRHFDFTMGSEVEAQHRREVTTLSRYYLVLFALYAAVLPQTVPLLYLVLVGGWLLVTLRIPLEHRMERHVDSTDRHDQLVDSFTVEAPLAALLQPLGLRFHTAHHLYPGVPYHRLRQLHYELKARGDAEYNRNVLGFWQAVRGPGRAVAARPATAGRA</sequence>
<dbReference type="STRING" id="560819.SAMN05428998_103243"/>
<proteinExistence type="predicted"/>
<organism evidence="3 4">
    <name type="scientific">Tistlia consotensis USBA 355</name>
    <dbReference type="NCBI Taxonomy" id="560819"/>
    <lineage>
        <taxon>Bacteria</taxon>
        <taxon>Pseudomonadati</taxon>
        <taxon>Pseudomonadota</taxon>
        <taxon>Alphaproteobacteria</taxon>
        <taxon>Rhodospirillales</taxon>
        <taxon>Rhodovibrionaceae</taxon>
        <taxon>Tistlia</taxon>
    </lineage>
</organism>
<protein>
    <submittedName>
        <fullName evidence="3">Fatty acid desaturase</fullName>
    </submittedName>
</protein>
<dbReference type="RefSeq" id="WP_159460129.1">
    <property type="nucleotide sequence ID" value="NZ_FWZX01000003.1"/>
</dbReference>
<dbReference type="EMBL" id="FWZX01000003">
    <property type="protein sequence ID" value="SMF05050.1"/>
    <property type="molecule type" value="Genomic_DNA"/>
</dbReference>
<evidence type="ECO:0000259" key="2">
    <source>
        <dbReference type="Pfam" id="PF00487"/>
    </source>
</evidence>
<accession>A0A1Y6BJZ2</accession>
<feature type="transmembrane region" description="Helical" evidence="1">
    <location>
        <begin position="197"/>
        <end position="215"/>
    </location>
</feature>
<keyword evidence="1" id="KW-0812">Transmembrane</keyword>
<dbReference type="Proteomes" id="UP000192917">
    <property type="component" value="Unassembled WGS sequence"/>
</dbReference>
<evidence type="ECO:0000313" key="4">
    <source>
        <dbReference type="Proteomes" id="UP000192917"/>
    </source>
</evidence>
<dbReference type="InterPro" id="IPR005804">
    <property type="entry name" value="FA_desaturase_dom"/>
</dbReference>
<feature type="transmembrane region" description="Helical" evidence="1">
    <location>
        <begin position="140"/>
        <end position="167"/>
    </location>
</feature>
<keyword evidence="4" id="KW-1185">Reference proteome</keyword>
<feature type="transmembrane region" description="Helical" evidence="1">
    <location>
        <begin position="36"/>
        <end position="69"/>
    </location>
</feature>